<dbReference type="CDD" id="cd01650">
    <property type="entry name" value="RT_nLTR_like"/>
    <property type="match status" value="1"/>
</dbReference>
<organism evidence="2 3">
    <name type="scientific">Naja naja</name>
    <name type="common">Indian cobra</name>
    <dbReference type="NCBI Taxonomy" id="35670"/>
    <lineage>
        <taxon>Eukaryota</taxon>
        <taxon>Metazoa</taxon>
        <taxon>Chordata</taxon>
        <taxon>Craniata</taxon>
        <taxon>Vertebrata</taxon>
        <taxon>Euteleostomi</taxon>
        <taxon>Lepidosauria</taxon>
        <taxon>Squamata</taxon>
        <taxon>Bifurcata</taxon>
        <taxon>Unidentata</taxon>
        <taxon>Episquamata</taxon>
        <taxon>Toxicofera</taxon>
        <taxon>Serpentes</taxon>
        <taxon>Colubroidea</taxon>
        <taxon>Elapidae</taxon>
        <taxon>Elapinae</taxon>
        <taxon>Naja</taxon>
    </lineage>
</organism>
<sequence>MGRSRRGKGPYHVRGARPRCIQAVMRSDPLASSQSLGVLGSRAPGLRLVYFNARSVGNKAPLLREVIEEEATDLACITETWLGPEGGVPLVDICPPGFRVMHRSRPQGRGGGVAVVIRETLFPREVPAPEIGGCESLLVRFGPIGRMGVLLTYLSPSCVSAALPGLLDAVSGVAVEFPELMVLGDFNLPSLGAGSGLAREFMASMESMGLTQLIEGPTHVGGNMLDLVFVSEQWRSGPGDGVIATHPVPWSDHYLLRLVFHQATPHRWDEEPLRWFRPRRLMDPERFQTELGFFPASLTHSPAEVLAAAWQQSAAGALDRVVPMRPLTRRRSRPAPWYTGELREMKRRRRGLESRWRATRSGSDRAQLRAHIRTYLVAVGAARKSYFSALIASADNRPAALFGVARSLLQLGEGADPLRGRAEEFGLYLQDKIARIREGLHSDLQWSDEGEASGLANVIWTEFDPVSEDEVDRIMRRLSSTTCLLDPCPSWLVYASREVTCGWLRAVINASLREGLFPAALKEAVVRPLLKRPALDPAELNNFRPVSNLRFLAKVVESVVAQQLPLFLDEADYLDPYQSGFRPGYSTETALVALMDDLSRARDRGFSSVLVLLDLSAAFDTIDHGILLRRLGGLGVGGTVLRWFSSYLSGRSQTVLAGGRRSTPRSLTCGVPQGSVLSPLLFNIYMKPLGEIIRGFGVSYHQYADDTQLYISTPGHISDALSVMSRCLEAVRIWMDRNMLRLNPAKTEWLCIPTSRSSLEIPSLVMGEEVLPPVDRARNLGVLLDSRLKLEEQVGAVARGAFAQVRLVRQLRPYLDRDALRTITQALVVSRLDYCNALYLGLPLCTTRRLQLVQNAAARVVMGASRYSHVTPLLRGLHWLPVALRVRFKVLVLTFKVLHGMGPGYLRERLLPASNTSRPVRSHRRGLLGLPSATQCRLAGTRGRAYSVAAPTLWNLLPLELRLAPDLRTFRRELKTWLFLQSGQC</sequence>
<dbReference type="OMA" id="WYTSHIR"/>
<protein>
    <recommendedName>
        <fullName evidence="1">Reverse transcriptase domain-containing protein</fullName>
    </recommendedName>
</protein>
<dbReference type="InterPro" id="IPR000477">
    <property type="entry name" value="RT_dom"/>
</dbReference>
<dbReference type="OrthoDB" id="419189at2759"/>
<dbReference type="PROSITE" id="PS50878">
    <property type="entry name" value="RT_POL"/>
    <property type="match status" value="1"/>
</dbReference>
<accession>A0A8C6YGT8</accession>
<dbReference type="InterPro" id="IPR005135">
    <property type="entry name" value="Endo/exonuclease/phosphatase"/>
</dbReference>
<dbReference type="GO" id="GO:0003824">
    <property type="term" value="F:catalytic activity"/>
    <property type="evidence" value="ECO:0007669"/>
    <property type="project" value="InterPro"/>
</dbReference>
<dbReference type="GeneTree" id="ENSGT01150000286962"/>
<dbReference type="PANTHER" id="PTHR33332">
    <property type="entry name" value="REVERSE TRANSCRIPTASE DOMAIN-CONTAINING PROTEIN"/>
    <property type="match status" value="1"/>
</dbReference>
<evidence type="ECO:0000313" key="3">
    <source>
        <dbReference type="Proteomes" id="UP000694559"/>
    </source>
</evidence>
<name>A0A8C6YGT8_NAJNA</name>
<dbReference type="Pfam" id="PF03372">
    <property type="entry name" value="Exo_endo_phos"/>
    <property type="match status" value="1"/>
</dbReference>
<dbReference type="Gene3D" id="3.60.10.10">
    <property type="entry name" value="Endonuclease/exonuclease/phosphatase"/>
    <property type="match status" value="1"/>
</dbReference>
<reference evidence="2" key="2">
    <citation type="submission" date="2025-09" db="UniProtKB">
        <authorList>
            <consortium name="Ensembl"/>
        </authorList>
    </citation>
    <scope>IDENTIFICATION</scope>
</reference>
<feature type="domain" description="Reverse transcriptase" evidence="1">
    <location>
        <begin position="510"/>
        <end position="770"/>
    </location>
</feature>
<dbReference type="Ensembl" id="ENSNNAT00000031226.1">
    <property type="protein sequence ID" value="ENSNNAP00000029762.1"/>
    <property type="gene ID" value="ENSNNAG00000019081.1"/>
</dbReference>
<dbReference type="Proteomes" id="UP000694559">
    <property type="component" value="Unplaced"/>
</dbReference>
<dbReference type="InterPro" id="IPR036691">
    <property type="entry name" value="Endo/exonu/phosph_ase_sf"/>
</dbReference>
<evidence type="ECO:0000259" key="1">
    <source>
        <dbReference type="PROSITE" id="PS50878"/>
    </source>
</evidence>
<keyword evidence="3" id="KW-1185">Reference proteome</keyword>
<dbReference type="SUPFAM" id="SSF56672">
    <property type="entry name" value="DNA/RNA polymerases"/>
    <property type="match status" value="1"/>
</dbReference>
<proteinExistence type="predicted"/>
<dbReference type="AlphaFoldDB" id="A0A8C6YGT8"/>
<evidence type="ECO:0000313" key="2">
    <source>
        <dbReference type="Ensembl" id="ENSNNAP00000029762.1"/>
    </source>
</evidence>
<dbReference type="InterPro" id="IPR043502">
    <property type="entry name" value="DNA/RNA_pol_sf"/>
</dbReference>
<dbReference type="SUPFAM" id="SSF56219">
    <property type="entry name" value="DNase I-like"/>
    <property type="match status" value="1"/>
</dbReference>
<reference evidence="2" key="1">
    <citation type="submission" date="2025-08" db="UniProtKB">
        <authorList>
            <consortium name="Ensembl"/>
        </authorList>
    </citation>
    <scope>IDENTIFICATION</scope>
</reference>
<dbReference type="Pfam" id="PF00078">
    <property type="entry name" value="RVT_1"/>
    <property type="match status" value="1"/>
</dbReference>